<sequence length="295" mass="31953">MTGGEKKLTEAPTNLKEAIDWVLRVSGRDSGHNEAEGIKGLAEELHGMLNGDPGGVREEVEKKFGEVSKTVMQKLKEATSNNKLNNSQEWGFAVPHGILHKLSEGLDPFLGKASAAISREKAEQWVSKVPATALETLIKELVAGLETLVTPGSGIVQGSYTSAYGQTNDKWESLQASERRECAIILLAILPLLYVALTCLYWRCSQNGGNGWKNQSLSGGQGLQKYMEALGYENKLNSKIGETIVSNIMNSMFSGELKTAYGSSKPHYPEFLKALQNKAITSIDSPSSPLTSLPP</sequence>
<dbReference type="RefSeq" id="XP_067716878.1">
    <property type="nucleotide sequence ID" value="XM_067860777.1"/>
</dbReference>
<evidence type="ECO:0000256" key="1">
    <source>
        <dbReference type="SAM" id="Phobius"/>
    </source>
</evidence>
<evidence type="ECO:0000313" key="3">
    <source>
        <dbReference type="Proteomes" id="UP001497744"/>
    </source>
</evidence>
<dbReference type="Proteomes" id="UP001497744">
    <property type="component" value="Unassembled WGS sequence"/>
</dbReference>
<comment type="caution">
    <text evidence="2">The sequence shown here is derived from an EMBL/GenBank/DDBJ whole genome shotgun (WGS) entry which is preliminary data.</text>
</comment>
<dbReference type="EMBL" id="BPLF01000003">
    <property type="protein sequence ID" value="GIX64809.1"/>
    <property type="molecule type" value="Genomic_DNA"/>
</dbReference>
<keyword evidence="1" id="KW-0812">Transmembrane</keyword>
<keyword evidence="1" id="KW-1133">Transmembrane helix</keyword>
<name>A0AAV4LXK7_BABCB</name>
<dbReference type="GeneID" id="94196290"/>
<organism evidence="2 3">
    <name type="scientific">Babesia caballi</name>
    <dbReference type="NCBI Taxonomy" id="5871"/>
    <lineage>
        <taxon>Eukaryota</taxon>
        <taxon>Sar</taxon>
        <taxon>Alveolata</taxon>
        <taxon>Apicomplexa</taxon>
        <taxon>Aconoidasida</taxon>
        <taxon>Piroplasmida</taxon>
        <taxon>Babesiidae</taxon>
        <taxon>Babesia</taxon>
    </lineage>
</organism>
<proteinExistence type="predicted"/>
<protein>
    <submittedName>
        <fullName evidence="2">Variant erythrocyte surface antigen-1 family protein</fullName>
    </submittedName>
</protein>
<keyword evidence="3" id="KW-1185">Reference proteome</keyword>
<gene>
    <name evidence="2" type="ORF">BcabD6B2_42440</name>
</gene>
<reference evidence="2 3" key="1">
    <citation type="submission" date="2021-06" db="EMBL/GenBank/DDBJ databases">
        <title>Genome sequence of Babesia caballi.</title>
        <authorList>
            <person name="Yamagishi J."/>
            <person name="Kidaka T."/>
            <person name="Ochi A."/>
        </authorList>
    </citation>
    <scope>NUCLEOTIDE SEQUENCE [LARGE SCALE GENOMIC DNA]</scope>
    <source>
        <strain evidence="2">USDA-D6B2</strain>
    </source>
</reference>
<evidence type="ECO:0000313" key="2">
    <source>
        <dbReference type="EMBL" id="GIX64809.1"/>
    </source>
</evidence>
<accession>A0AAV4LXK7</accession>
<keyword evidence="1" id="KW-0472">Membrane</keyword>
<dbReference type="AlphaFoldDB" id="A0AAV4LXK7"/>
<feature type="transmembrane region" description="Helical" evidence="1">
    <location>
        <begin position="183"/>
        <end position="202"/>
    </location>
</feature>